<dbReference type="HOGENOM" id="CLU_832472_0_0_1"/>
<organism evidence="2 3">
    <name type="scientific">Amborella trichopoda</name>
    <dbReference type="NCBI Taxonomy" id="13333"/>
    <lineage>
        <taxon>Eukaryota</taxon>
        <taxon>Viridiplantae</taxon>
        <taxon>Streptophyta</taxon>
        <taxon>Embryophyta</taxon>
        <taxon>Tracheophyta</taxon>
        <taxon>Spermatophyta</taxon>
        <taxon>Magnoliopsida</taxon>
        <taxon>Amborellales</taxon>
        <taxon>Amborellaceae</taxon>
        <taxon>Amborella</taxon>
    </lineage>
</organism>
<name>W1PKA1_AMBTC</name>
<dbReference type="Proteomes" id="UP000017836">
    <property type="component" value="Unassembled WGS sequence"/>
</dbReference>
<dbReference type="Gramene" id="ERN08453">
    <property type="protein sequence ID" value="ERN08453"/>
    <property type="gene ID" value="AMTR_s00150p00053680"/>
</dbReference>
<protein>
    <submittedName>
        <fullName evidence="2">Uncharacterized protein</fullName>
    </submittedName>
</protein>
<proteinExistence type="predicted"/>
<feature type="compositionally biased region" description="Basic and acidic residues" evidence="1">
    <location>
        <begin position="308"/>
        <end position="323"/>
    </location>
</feature>
<dbReference type="AlphaFoldDB" id="W1PKA1"/>
<evidence type="ECO:0000313" key="3">
    <source>
        <dbReference type="Proteomes" id="UP000017836"/>
    </source>
</evidence>
<keyword evidence="3" id="KW-1185">Reference proteome</keyword>
<evidence type="ECO:0000313" key="2">
    <source>
        <dbReference type="EMBL" id="ERN08453.1"/>
    </source>
</evidence>
<feature type="compositionally biased region" description="Basic residues" evidence="1">
    <location>
        <begin position="324"/>
        <end position="334"/>
    </location>
</feature>
<sequence length="334" mass="38437">MRRGLLFREVFPGRGSRRSSLCRRTTISSWPGSCHREGNDVPTECRGAILLLRIGVHRYIEVYNPHQFARQQRIDQGAPWFMSSPGDIIGLVLILRSRAILAHVWASIITKRVYKTYTYYLWYDNHQRDFHKTLLIELPPMREHGILRTHYKSRTTNVDVEWATRTQCLDNWNIVSIEHPVGPLVQEDVLAKTNASFYHYLEKLLGKDPRVSKGPGGPFIRDLNKLVEVKAADPCSAPVEKSKGKRPVMNPPATTGRLALNHSSKKKRKESSPSPPQDKSACEPLAKKKSLSPSKTLLLENQRRRLHLLREKSGKKIDRLERKGGRKRRWYSQP</sequence>
<dbReference type="EMBL" id="KI393379">
    <property type="protein sequence ID" value="ERN08453.1"/>
    <property type="molecule type" value="Genomic_DNA"/>
</dbReference>
<feature type="region of interest" description="Disordered" evidence="1">
    <location>
        <begin position="234"/>
        <end position="334"/>
    </location>
</feature>
<reference evidence="3" key="1">
    <citation type="journal article" date="2013" name="Science">
        <title>The Amborella genome and the evolution of flowering plants.</title>
        <authorList>
            <consortium name="Amborella Genome Project"/>
        </authorList>
    </citation>
    <scope>NUCLEOTIDE SEQUENCE [LARGE SCALE GENOMIC DNA]</scope>
</reference>
<evidence type="ECO:0000256" key="1">
    <source>
        <dbReference type="SAM" id="MobiDB-lite"/>
    </source>
</evidence>
<accession>W1PKA1</accession>
<gene>
    <name evidence="2" type="ORF">AMTR_s00150p00053680</name>
</gene>